<gene>
    <name evidence="1" type="ORF">BJ508DRAFT_301373</name>
</gene>
<organism evidence="1 2">
    <name type="scientific">Ascobolus immersus RN42</name>
    <dbReference type="NCBI Taxonomy" id="1160509"/>
    <lineage>
        <taxon>Eukaryota</taxon>
        <taxon>Fungi</taxon>
        <taxon>Dikarya</taxon>
        <taxon>Ascomycota</taxon>
        <taxon>Pezizomycotina</taxon>
        <taxon>Pezizomycetes</taxon>
        <taxon>Pezizales</taxon>
        <taxon>Ascobolaceae</taxon>
        <taxon>Ascobolus</taxon>
    </lineage>
</organism>
<name>A0A3N4IPC1_ASCIM</name>
<dbReference type="Proteomes" id="UP000275078">
    <property type="component" value="Unassembled WGS sequence"/>
</dbReference>
<protein>
    <submittedName>
        <fullName evidence="1">Uncharacterized protein</fullName>
    </submittedName>
</protein>
<dbReference type="EMBL" id="ML119647">
    <property type="protein sequence ID" value="RPA87267.1"/>
    <property type="molecule type" value="Genomic_DNA"/>
</dbReference>
<proteinExistence type="predicted"/>
<dbReference type="AlphaFoldDB" id="A0A3N4IPC1"/>
<sequence>MHKRHMCMCMCKAVDIHGYTGSTSCEVVCCGNQACSRANSTVTAHLGEASPKVLHLINFTSILHAGISMIDKEVWESVNCRSATPQGGHFRYLKDISVSRFCKQHTEEQKHRLLSNCSVVLGNLLQITKYLRRRRHMAQETLEGLELSLN</sequence>
<accession>A0A3N4IPC1</accession>
<evidence type="ECO:0000313" key="2">
    <source>
        <dbReference type="Proteomes" id="UP000275078"/>
    </source>
</evidence>
<reference evidence="1 2" key="1">
    <citation type="journal article" date="2018" name="Nat. Ecol. Evol.">
        <title>Pezizomycetes genomes reveal the molecular basis of ectomycorrhizal truffle lifestyle.</title>
        <authorList>
            <person name="Murat C."/>
            <person name="Payen T."/>
            <person name="Noel B."/>
            <person name="Kuo A."/>
            <person name="Morin E."/>
            <person name="Chen J."/>
            <person name="Kohler A."/>
            <person name="Krizsan K."/>
            <person name="Balestrini R."/>
            <person name="Da Silva C."/>
            <person name="Montanini B."/>
            <person name="Hainaut M."/>
            <person name="Levati E."/>
            <person name="Barry K.W."/>
            <person name="Belfiori B."/>
            <person name="Cichocki N."/>
            <person name="Clum A."/>
            <person name="Dockter R.B."/>
            <person name="Fauchery L."/>
            <person name="Guy J."/>
            <person name="Iotti M."/>
            <person name="Le Tacon F."/>
            <person name="Lindquist E.A."/>
            <person name="Lipzen A."/>
            <person name="Malagnac F."/>
            <person name="Mello A."/>
            <person name="Molinier V."/>
            <person name="Miyauchi S."/>
            <person name="Poulain J."/>
            <person name="Riccioni C."/>
            <person name="Rubini A."/>
            <person name="Sitrit Y."/>
            <person name="Splivallo R."/>
            <person name="Traeger S."/>
            <person name="Wang M."/>
            <person name="Zifcakova L."/>
            <person name="Wipf D."/>
            <person name="Zambonelli A."/>
            <person name="Paolocci F."/>
            <person name="Nowrousian M."/>
            <person name="Ottonello S."/>
            <person name="Baldrian P."/>
            <person name="Spatafora J.W."/>
            <person name="Henrissat B."/>
            <person name="Nagy L.G."/>
            <person name="Aury J.M."/>
            <person name="Wincker P."/>
            <person name="Grigoriev I.V."/>
            <person name="Bonfante P."/>
            <person name="Martin F.M."/>
        </authorList>
    </citation>
    <scope>NUCLEOTIDE SEQUENCE [LARGE SCALE GENOMIC DNA]</scope>
    <source>
        <strain evidence="1 2">RN42</strain>
    </source>
</reference>
<keyword evidence="2" id="KW-1185">Reference proteome</keyword>
<evidence type="ECO:0000313" key="1">
    <source>
        <dbReference type="EMBL" id="RPA87267.1"/>
    </source>
</evidence>